<keyword evidence="7" id="KW-1185">Reference proteome</keyword>
<dbReference type="SUPFAM" id="SSF53756">
    <property type="entry name" value="UDP-Glycosyltransferase/glycogen phosphorylase"/>
    <property type="match status" value="1"/>
</dbReference>
<comment type="caution">
    <text evidence="6">The sequence shown here is derived from an EMBL/GenBank/DDBJ whole genome shotgun (WGS) entry which is preliminary data.</text>
</comment>
<evidence type="ECO:0000313" key="6">
    <source>
        <dbReference type="EMBL" id="PTQ62536.1"/>
    </source>
</evidence>
<evidence type="ECO:0000259" key="5">
    <source>
        <dbReference type="Pfam" id="PF13439"/>
    </source>
</evidence>
<dbReference type="SUPFAM" id="SSF53448">
    <property type="entry name" value="Nucleotide-diphospho-sugar transferases"/>
    <property type="match status" value="1"/>
</dbReference>
<dbReference type="InterPro" id="IPR029044">
    <property type="entry name" value="Nucleotide-diphossugar_trans"/>
</dbReference>
<comment type="similarity">
    <text evidence="1">Belongs to the glycosyltransferase 2 family.</text>
</comment>
<evidence type="ECO:0000256" key="2">
    <source>
        <dbReference type="ARBA" id="ARBA00022676"/>
    </source>
</evidence>
<dbReference type="InterPro" id="IPR028098">
    <property type="entry name" value="Glyco_trans_4-like_N"/>
</dbReference>
<evidence type="ECO:0000313" key="7">
    <source>
        <dbReference type="Proteomes" id="UP000244189"/>
    </source>
</evidence>
<feature type="domain" description="Glycosyltransferase subfamily 4-like N-terminal" evidence="5">
    <location>
        <begin position="605"/>
        <end position="804"/>
    </location>
</feature>
<evidence type="ECO:0000256" key="3">
    <source>
        <dbReference type="ARBA" id="ARBA00022679"/>
    </source>
</evidence>
<protein>
    <submittedName>
        <fullName evidence="6">GT2 family glycosyltransferase</fullName>
    </submittedName>
</protein>
<dbReference type="Pfam" id="PF00535">
    <property type="entry name" value="Glycos_transf_2"/>
    <property type="match status" value="1"/>
</dbReference>
<dbReference type="Pfam" id="PF13439">
    <property type="entry name" value="Glyco_transf_4"/>
    <property type="match status" value="1"/>
</dbReference>
<dbReference type="PANTHER" id="PTHR43179:SF12">
    <property type="entry name" value="GALACTOFURANOSYLTRANSFERASE GLFT2"/>
    <property type="match status" value="1"/>
</dbReference>
<gene>
    <name evidence="6" type="ORF">C8J26_0817</name>
</gene>
<dbReference type="PANTHER" id="PTHR43179">
    <property type="entry name" value="RHAMNOSYLTRANSFERASE WBBL"/>
    <property type="match status" value="1"/>
</dbReference>
<keyword evidence="3 6" id="KW-0808">Transferase</keyword>
<evidence type="ECO:0000259" key="4">
    <source>
        <dbReference type="Pfam" id="PF00535"/>
    </source>
</evidence>
<dbReference type="EMBL" id="QAOG01000001">
    <property type="protein sequence ID" value="PTQ62536.1"/>
    <property type="molecule type" value="Genomic_DNA"/>
</dbReference>
<keyword evidence="2" id="KW-0328">Glycosyltransferase</keyword>
<feature type="domain" description="Glycosyltransferase 2-like" evidence="4">
    <location>
        <begin position="320"/>
        <end position="494"/>
    </location>
</feature>
<dbReference type="InterPro" id="IPR001173">
    <property type="entry name" value="Glyco_trans_2-like"/>
</dbReference>
<reference evidence="6 7" key="1">
    <citation type="submission" date="2018-04" db="EMBL/GenBank/DDBJ databases">
        <title>Genomic Encyclopedia of Type Strains, Phase III (KMG-III): the genomes of soil and plant-associated and newly described type strains.</title>
        <authorList>
            <person name="Whitman W."/>
        </authorList>
    </citation>
    <scope>NUCLEOTIDE SEQUENCE [LARGE SCALE GENOMIC DNA]</scope>
    <source>
        <strain evidence="6 7">MA101b</strain>
    </source>
</reference>
<accession>A0A2T5GTA5</accession>
<dbReference type="Proteomes" id="UP000244189">
    <property type="component" value="Unassembled WGS sequence"/>
</dbReference>
<organism evidence="6 7">
    <name type="scientific">Sphingomonas aurantiaca</name>
    <dbReference type="NCBI Taxonomy" id="185949"/>
    <lineage>
        <taxon>Bacteria</taxon>
        <taxon>Pseudomonadati</taxon>
        <taxon>Pseudomonadota</taxon>
        <taxon>Alphaproteobacteria</taxon>
        <taxon>Sphingomonadales</taxon>
        <taxon>Sphingomonadaceae</taxon>
        <taxon>Sphingomonas</taxon>
    </lineage>
</organism>
<name>A0A2T5GTA5_9SPHN</name>
<dbReference type="GO" id="GO:0016757">
    <property type="term" value="F:glycosyltransferase activity"/>
    <property type="evidence" value="ECO:0007669"/>
    <property type="project" value="UniProtKB-KW"/>
</dbReference>
<dbReference type="Gene3D" id="3.90.550.10">
    <property type="entry name" value="Spore Coat Polysaccharide Biosynthesis Protein SpsA, Chain A"/>
    <property type="match status" value="1"/>
</dbReference>
<dbReference type="AlphaFoldDB" id="A0A2T5GTA5"/>
<sequence length="1005" mass="108523">MTAGYIEALECLADRTVVQGWATDAALRSGALTFSFDGIAQRIVQIAETAPRDDLAAIGARAFRVCLPVPIHPGTHVSAAITGRPLDIAADALRPMPPRGHIEVAGSDDVAGWVVAAGLPVTLQFDGTRIAAIDAAIGRPDLAQMVPGSAPNYGFRVSLQALRTHATVSSDPPLEPDVILLRAGTHVLARSTIVRTPLVRGKLERVTPAEARGWAADANRPDGSLGVEMRIDGIRYATGVADRYRADLVAKGIVASGGGFRFEMPSISMTGGSTAHVSVHAQGDDAAIRGATDIAVPERRWLLTSVILDILPDLDERGVTIIVPVYNAPVDTAACIDALCRATDMPCRLILIDDCSTDPAIAGILAAAAALRNVEVHRNPRNLGFTRTVNRAIGLAGRDDVVLLNSDTQVTTGWLQGLRLAAYSGRSVATATAVSDNAGAFSVPDSGMANPVPAGLSFDDMARLVRQSAMTLRPEVPTGHGFCMYIRRDALDRIGPLDAAAFPRGYGEENDFSMRADHAGLRNVIDDRTFIHHEGSASFGGEKAALYAAGRRVVDDRYPEYKARIGVFTRGRDMLAMRWRIRRALAAVTAPPRPRILYVIATQSGGTPQTNQDLMTALADRFEPWLLRCDTARIELSRLDRGALVPVETADLARGLDPLVHRSSEYDLIVADMLTRHAIELVHIRHMAWHSTTLPQTCRRLGIATIFSFHDFYALCPTVKLLDQDMVFCGGRCTPGPGRCRPELWPADAFPNLKHQFIHRWRAMMTAALHHCDAFVTTSPTARTIILEGLPGLTDRPFDVIPHGRSFETFGTMVARDPGAPLRILVPGNLSAAKGSVLIEAVAAIDEGRTFEFHVLGDSGHMTARPGLILHGRYQRDAFAARVAEIAPHVGAIFSIWAETYCHTLTELWAAGLPVIGFDIGAVGDRIRDSGAGWLHHVNIPPADLAQWLTHLSALPEAIEAAGAATLHWQDTVGRHYDTAAMADHYCGVYAQVRETRRAFSRPIP</sequence>
<proteinExistence type="inferred from homology"/>
<dbReference type="Gene3D" id="3.40.50.2000">
    <property type="entry name" value="Glycogen Phosphorylase B"/>
    <property type="match status" value="2"/>
</dbReference>
<evidence type="ECO:0000256" key="1">
    <source>
        <dbReference type="ARBA" id="ARBA00006739"/>
    </source>
</evidence>
<dbReference type="RefSeq" id="WP_107956777.1">
    <property type="nucleotide sequence ID" value="NZ_QAOG01000001.1"/>
</dbReference>